<dbReference type="PANTHER" id="PTHR34295">
    <property type="entry name" value="BIOTIN TRANSPORTER BIOY"/>
    <property type="match status" value="1"/>
</dbReference>
<evidence type="ECO:0000313" key="5">
    <source>
        <dbReference type="Proteomes" id="UP000194903"/>
    </source>
</evidence>
<evidence type="ECO:0000256" key="1">
    <source>
        <dbReference type="ARBA" id="ARBA00010692"/>
    </source>
</evidence>
<keyword evidence="3" id="KW-1133">Transmembrane helix</keyword>
<comment type="subcellular location">
    <subcellularLocation>
        <location evidence="2">Cell membrane</location>
        <topology evidence="2">Multi-pass membrane protein</topology>
    </subcellularLocation>
</comment>
<keyword evidence="5" id="KW-1185">Reference proteome</keyword>
<organism evidence="4 5">
    <name type="scientific">Butyricicoccus porcorum</name>
    <dbReference type="NCBI Taxonomy" id="1945634"/>
    <lineage>
        <taxon>Bacteria</taxon>
        <taxon>Bacillati</taxon>
        <taxon>Bacillota</taxon>
        <taxon>Clostridia</taxon>
        <taxon>Eubacteriales</taxon>
        <taxon>Butyricicoccaceae</taxon>
        <taxon>Butyricicoccus</taxon>
    </lineage>
</organism>
<dbReference type="Pfam" id="PF02632">
    <property type="entry name" value="BioY"/>
    <property type="match status" value="1"/>
</dbReference>
<keyword evidence="2" id="KW-1003">Cell membrane</keyword>
<feature type="transmembrane region" description="Helical" evidence="3">
    <location>
        <begin position="144"/>
        <end position="169"/>
    </location>
</feature>
<evidence type="ECO:0000313" key="4">
    <source>
        <dbReference type="EMBL" id="OUM20954.1"/>
    </source>
</evidence>
<name>A0A252F5B6_9FIRM</name>
<dbReference type="Proteomes" id="UP000194903">
    <property type="component" value="Unassembled WGS sequence"/>
</dbReference>
<dbReference type="AlphaFoldDB" id="A0A252F5B6"/>
<feature type="transmembrane region" description="Helical" evidence="3">
    <location>
        <begin position="35"/>
        <end position="52"/>
    </location>
</feature>
<protein>
    <recommendedName>
        <fullName evidence="2">Biotin transporter</fullName>
    </recommendedName>
</protein>
<feature type="transmembrane region" description="Helical" evidence="3">
    <location>
        <begin position="90"/>
        <end position="107"/>
    </location>
</feature>
<dbReference type="Gene3D" id="1.10.1760.20">
    <property type="match status" value="1"/>
</dbReference>
<reference evidence="4 5" key="1">
    <citation type="submission" date="2017-05" db="EMBL/GenBank/DDBJ databases">
        <title>Butyricicoccus porcorum sp. nov. a butyrate-producing bacterium from the swine intestinal tract.</title>
        <authorList>
            <person name="Trachsel J."/>
            <person name="Humphrey S."/>
            <person name="Allen H.K."/>
        </authorList>
    </citation>
    <scope>NUCLEOTIDE SEQUENCE [LARGE SCALE GENOMIC DNA]</scope>
    <source>
        <strain evidence="4">BB10</strain>
    </source>
</reference>
<comment type="similarity">
    <text evidence="1 2">Belongs to the BioY family.</text>
</comment>
<evidence type="ECO:0000256" key="2">
    <source>
        <dbReference type="PIRNR" id="PIRNR016661"/>
    </source>
</evidence>
<dbReference type="PIRSF" id="PIRSF016661">
    <property type="entry name" value="BioY"/>
    <property type="match status" value="1"/>
</dbReference>
<evidence type="ECO:0000256" key="3">
    <source>
        <dbReference type="SAM" id="Phobius"/>
    </source>
</evidence>
<dbReference type="GO" id="GO:0005886">
    <property type="term" value="C:plasma membrane"/>
    <property type="evidence" value="ECO:0007669"/>
    <property type="project" value="UniProtKB-SubCell"/>
</dbReference>
<dbReference type="InterPro" id="IPR003784">
    <property type="entry name" value="BioY"/>
</dbReference>
<sequence length="185" mass="19689">MEQKKTKTNVREMALIAVMAAVTCVLGPLSVPIGVVPISFTNLAVYLAIYVLGCKRGTISYIVYLLIGLVGVPVFSSFTGGVGKLFGPTGGYLIGFIFMALICGWFIDKFDCKLVPSFVGMVLGTIVCYVFGTVWLAYQAGMSFYAALAAGVLPFIIGDLVKMVIAAVIGPQVRRQLARAGLTTK</sequence>
<feature type="transmembrane region" description="Helical" evidence="3">
    <location>
        <begin position="59"/>
        <end position="78"/>
    </location>
</feature>
<feature type="transmembrane region" description="Helical" evidence="3">
    <location>
        <begin position="12"/>
        <end position="29"/>
    </location>
</feature>
<gene>
    <name evidence="4" type="ORF">CBW42_05070</name>
</gene>
<proteinExistence type="inferred from homology"/>
<dbReference type="GO" id="GO:0015225">
    <property type="term" value="F:biotin transmembrane transporter activity"/>
    <property type="evidence" value="ECO:0007669"/>
    <property type="project" value="UniProtKB-UniRule"/>
</dbReference>
<keyword evidence="2" id="KW-0813">Transport</keyword>
<comment type="caution">
    <text evidence="4">The sequence shown here is derived from an EMBL/GenBank/DDBJ whole genome shotgun (WGS) entry which is preliminary data.</text>
</comment>
<dbReference type="EMBL" id="NHOC01000004">
    <property type="protein sequence ID" value="OUM20954.1"/>
    <property type="molecule type" value="Genomic_DNA"/>
</dbReference>
<keyword evidence="3" id="KW-0812">Transmembrane</keyword>
<dbReference type="RefSeq" id="WP_087018388.1">
    <property type="nucleotide sequence ID" value="NZ_CP178353.1"/>
</dbReference>
<dbReference type="PANTHER" id="PTHR34295:SF1">
    <property type="entry name" value="BIOTIN TRANSPORTER BIOY"/>
    <property type="match status" value="1"/>
</dbReference>
<keyword evidence="2 3" id="KW-0472">Membrane</keyword>
<feature type="transmembrane region" description="Helical" evidence="3">
    <location>
        <begin position="114"/>
        <end position="138"/>
    </location>
</feature>
<accession>A0A252F5B6</accession>
<dbReference type="OrthoDB" id="9803495at2"/>